<comment type="caution">
    <text evidence="1">The sequence shown here is derived from an EMBL/GenBank/DDBJ whole genome shotgun (WGS) entry which is preliminary data.</text>
</comment>
<protein>
    <submittedName>
        <fullName evidence="1">Uncharacterized protein</fullName>
    </submittedName>
</protein>
<dbReference type="EMBL" id="JBCGBO010000025">
    <property type="protein sequence ID" value="KAK9176786.1"/>
    <property type="molecule type" value="Genomic_DNA"/>
</dbReference>
<proteinExistence type="predicted"/>
<keyword evidence="2" id="KW-1185">Reference proteome</keyword>
<organism evidence="1 2">
    <name type="scientific">Citrus x changshan-huyou</name>
    <dbReference type="NCBI Taxonomy" id="2935761"/>
    <lineage>
        <taxon>Eukaryota</taxon>
        <taxon>Viridiplantae</taxon>
        <taxon>Streptophyta</taxon>
        <taxon>Embryophyta</taxon>
        <taxon>Tracheophyta</taxon>
        <taxon>Spermatophyta</taxon>
        <taxon>Magnoliopsida</taxon>
        <taxon>eudicotyledons</taxon>
        <taxon>Gunneridae</taxon>
        <taxon>Pentapetalae</taxon>
        <taxon>rosids</taxon>
        <taxon>malvids</taxon>
        <taxon>Sapindales</taxon>
        <taxon>Rutaceae</taxon>
        <taxon>Aurantioideae</taxon>
        <taxon>Citrus</taxon>
    </lineage>
</organism>
<dbReference type="AlphaFoldDB" id="A0AAP0LKH5"/>
<name>A0AAP0LKH5_9ROSI</name>
<evidence type="ECO:0000313" key="1">
    <source>
        <dbReference type="EMBL" id="KAK9176786.1"/>
    </source>
</evidence>
<reference evidence="1 2" key="1">
    <citation type="submission" date="2024-05" db="EMBL/GenBank/DDBJ databases">
        <title>Haplotype-resolved chromosome-level genome assembly of Huyou (Citrus changshanensis).</title>
        <authorList>
            <person name="Miao C."/>
            <person name="Chen W."/>
            <person name="Wu Y."/>
            <person name="Wang L."/>
            <person name="Zhao S."/>
            <person name="Grierson D."/>
            <person name="Xu C."/>
            <person name="Chen K."/>
        </authorList>
    </citation>
    <scope>NUCLEOTIDE SEQUENCE [LARGE SCALE GENOMIC DNA]</scope>
    <source>
        <strain evidence="1">01-14</strain>
        <tissue evidence="1">Leaf</tissue>
    </source>
</reference>
<sequence>MGVLQALEVCISQMKGAIIAELKMSSLDTSEVAAKMGKKKSLPKTYYLRGEYGTLQAKQHRFQNSLMKTRERYDTLNALNGIIESVSALTDLQLSREVGGGKSEYSFFTLLTITKNRTGFLVEVTAAL</sequence>
<evidence type="ECO:0000313" key="2">
    <source>
        <dbReference type="Proteomes" id="UP001428341"/>
    </source>
</evidence>
<dbReference type="Proteomes" id="UP001428341">
    <property type="component" value="Unassembled WGS sequence"/>
</dbReference>
<gene>
    <name evidence="1" type="ORF">WN944_028805</name>
</gene>
<accession>A0AAP0LKH5</accession>